<organism evidence="1 2">
    <name type="scientific">Chryseobacterium luquanense</name>
    <dbReference type="NCBI Taxonomy" id="2983766"/>
    <lineage>
        <taxon>Bacteria</taxon>
        <taxon>Pseudomonadati</taxon>
        <taxon>Bacteroidota</taxon>
        <taxon>Flavobacteriia</taxon>
        <taxon>Flavobacteriales</taxon>
        <taxon>Weeksellaceae</taxon>
        <taxon>Chryseobacterium group</taxon>
        <taxon>Chryseobacterium</taxon>
    </lineage>
</organism>
<name>A0ABT3Y2N8_9FLAO</name>
<proteinExistence type="predicted"/>
<dbReference type="RefSeq" id="WP_267280980.1">
    <property type="nucleotide sequence ID" value="NZ_JAOVZV010000008.1"/>
</dbReference>
<comment type="caution">
    <text evidence="1">The sequence shown here is derived from an EMBL/GenBank/DDBJ whole genome shotgun (WGS) entry which is preliminary data.</text>
</comment>
<protein>
    <recommendedName>
        <fullName evidence="3">Peptidase S12 Pab87-related C-terminal domain-containing protein</fullName>
    </recommendedName>
</protein>
<accession>A0ABT3Y2N8</accession>
<evidence type="ECO:0000313" key="2">
    <source>
        <dbReference type="Proteomes" id="UP001070176"/>
    </source>
</evidence>
<sequence>MVVAHSGSWSGYLTYIERNLSKDHTIILLQNIETSKSSFSLSIVRKILNNEKIISTNFKKFTYTSADLEFSGVYSSEKFPIKITITKENNTLFAQGEGQGKFATESFENNLFTFDQAGLRLTFNPEKSEMFFEQGKNKITFKKE</sequence>
<evidence type="ECO:0008006" key="3">
    <source>
        <dbReference type="Google" id="ProtNLM"/>
    </source>
</evidence>
<dbReference type="EMBL" id="JAOVZV010000008">
    <property type="protein sequence ID" value="MCX8532408.1"/>
    <property type="molecule type" value="Genomic_DNA"/>
</dbReference>
<dbReference type="Proteomes" id="UP001070176">
    <property type="component" value="Unassembled WGS sequence"/>
</dbReference>
<keyword evidence="2" id="KW-1185">Reference proteome</keyword>
<evidence type="ECO:0000313" key="1">
    <source>
        <dbReference type="EMBL" id="MCX8532408.1"/>
    </source>
</evidence>
<gene>
    <name evidence="1" type="ORF">OEA66_08590</name>
</gene>
<reference evidence="1" key="1">
    <citation type="submission" date="2022-10" db="EMBL/GenBank/DDBJ databases">
        <title>Chryseobacterium sp. nov., a novel bacterial species.</title>
        <authorList>
            <person name="Cao Y."/>
        </authorList>
    </citation>
    <scope>NUCLEOTIDE SEQUENCE</scope>
    <source>
        <strain evidence="1">KC 927</strain>
    </source>
</reference>